<reference evidence="1 2" key="1">
    <citation type="submission" date="2018-02" db="EMBL/GenBank/DDBJ databases">
        <title>Genomic Encyclopedia of Archaeal and Bacterial Type Strains, Phase II (KMG-II): from individual species to whole genera.</title>
        <authorList>
            <person name="Goeker M."/>
        </authorList>
    </citation>
    <scope>NUCLEOTIDE SEQUENCE [LARGE SCALE GENOMIC DNA]</scope>
    <source>
        <strain evidence="1 2">DSM 29526</strain>
    </source>
</reference>
<dbReference type="OrthoDB" id="5396211at2"/>
<dbReference type="RefSeq" id="WP_104419847.1">
    <property type="nucleotide sequence ID" value="NZ_PTJC01000006.1"/>
</dbReference>
<dbReference type="InterPro" id="IPR005560">
    <property type="entry name" value="Csp_YhjQ"/>
</dbReference>
<name>A0A2S6I2D0_9BACT</name>
<organism evidence="1 2">
    <name type="scientific">Neolewinella xylanilytica</name>
    <dbReference type="NCBI Taxonomy" id="1514080"/>
    <lineage>
        <taxon>Bacteria</taxon>
        <taxon>Pseudomonadati</taxon>
        <taxon>Bacteroidota</taxon>
        <taxon>Saprospiria</taxon>
        <taxon>Saprospirales</taxon>
        <taxon>Lewinellaceae</taxon>
        <taxon>Neolewinella</taxon>
    </lineage>
</organism>
<keyword evidence="2" id="KW-1185">Reference proteome</keyword>
<dbReference type="PANTHER" id="PTHR37310:SF1">
    <property type="entry name" value="CYTOPLASMIC PROTEIN"/>
    <property type="match status" value="1"/>
</dbReference>
<proteinExistence type="predicted"/>
<evidence type="ECO:0000313" key="2">
    <source>
        <dbReference type="Proteomes" id="UP000237662"/>
    </source>
</evidence>
<dbReference type="AlphaFoldDB" id="A0A2S6I2D0"/>
<protein>
    <submittedName>
        <fullName evidence="1">Uncharacterized protein DUF326</fullName>
    </submittedName>
</protein>
<comment type="caution">
    <text evidence="1">The sequence shown here is derived from an EMBL/GenBank/DDBJ whole genome shotgun (WGS) entry which is preliminary data.</text>
</comment>
<accession>A0A2S6I2D0</accession>
<dbReference type="Gene3D" id="1.20.1270.360">
    <property type="match status" value="1"/>
</dbReference>
<dbReference type="EMBL" id="PTJC01000006">
    <property type="protein sequence ID" value="PPK85342.1"/>
    <property type="molecule type" value="Genomic_DNA"/>
</dbReference>
<dbReference type="CDD" id="cd08026">
    <property type="entry name" value="DUF326"/>
    <property type="match status" value="1"/>
</dbReference>
<gene>
    <name evidence="1" type="ORF">CLV84_2238</name>
</gene>
<dbReference type="InterPro" id="IPR044543">
    <property type="entry name" value="YHJQ-like"/>
</dbReference>
<dbReference type="PANTHER" id="PTHR37310">
    <property type="entry name" value="CYTOPLASMIC PROTEIN-RELATED"/>
    <property type="match status" value="1"/>
</dbReference>
<dbReference type="Proteomes" id="UP000237662">
    <property type="component" value="Unassembled WGS sequence"/>
</dbReference>
<dbReference type="Pfam" id="PF03860">
    <property type="entry name" value="Csp"/>
    <property type="match status" value="1"/>
</dbReference>
<evidence type="ECO:0000313" key="1">
    <source>
        <dbReference type="EMBL" id="PPK85342.1"/>
    </source>
</evidence>
<sequence length="109" mass="12097">MSAPLNVKYLDCLEACQRCLIDCKVFLAKMAGMESMNDCPWCCIQCIEVLEASIGLMAADSKFAAEHCQLCAKVCEYCAEQCEAHDHDHCQRCAESCRECAEACRKMAA</sequence>